<dbReference type="Gene3D" id="3.40.50.720">
    <property type="entry name" value="NAD(P)-binding Rossmann-like Domain"/>
    <property type="match status" value="1"/>
</dbReference>
<comment type="caution">
    <text evidence="7">The sequence shown here is derived from an EMBL/GenBank/DDBJ whole genome shotgun (WGS) entry which is preliminary data.</text>
</comment>
<dbReference type="InterPro" id="IPR046346">
    <property type="entry name" value="Aminoacid_DH-like_N_sf"/>
</dbReference>
<dbReference type="InterPro" id="IPR028971">
    <property type="entry name" value="NAD-GDH_cat"/>
</dbReference>
<dbReference type="GO" id="GO:0004069">
    <property type="term" value="F:L-aspartate:2-oxoglutarate aminotransferase activity"/>
    <property type="evidence" value="ECO:0007669"/>
    <property type="project" value="InterPro"/>
</dbReference>
<dbReference type="PANTHER" id="PTHR43403:SF1">
    <property type="entry name" value="NAD-SPECIFIC GLUTAMATE DEHYDROGENASE"/>
    <property type="match status" value="1"/>
</dbReference>
<dbReference type="InterPro" id="IPR049062">
    <property type="entry name" value="NAD_Glu_DH_ACT2"/>
</dbReference>
<proteinExistence type="predicted"/>
<evidence type="ECO:0000259" key="2">
    <source>
        <dbReference type="Pfam" id="PF05088"/>
    </source>
</evidence>
<feature type="domain" description="NAD-glutamate dehydrogenase ACT2" evidence="5">
    <location>
        <begin position="410"/>
        <end position="498"/>
    </location>
</feature>
<organism evidence="7 8">
    <name type="scientific">Candidatus Paracaedimonas acanthamoebae</name>
    <dbReference type="NCBI Taxonomy" id="244581"/>
    <lineage>
        <taxon>Bacteria</taxon>
        <taxon>Pseudomonadati</taxon>
        <taxon>Pseudomonadota</taxon>
        <taxon>Alphaproteobacteria</taxon>
        <taxon>Holosporales</taxon>
        <taxon>Caedimonadaceae</taxon>
        <taxon>Candidatus Paracaedimonas</taxon>
    </lineage>
</organism>
<protein>
    <submittedName>
        <fullName evidence="7">NAD-glutamate dehydrogenase</fullName>
    </submittedName>
</protein>
<gene>
    <name evidence="7" type="ORF">J0H12_02625</name>
</gene>
<dbReference type="PANTHER" id="PTHR43403">
    <property type="entry name" value="NAD-SPECIFIC GLUTAMATE DEHYDROGENASE"/>
    <property type="match status" value="1"/>
</dbReference>
<dbReference type="SUPFAM" id="SSF51735">
    <property type="entry name" value="NAD(P)-binding Rossmann-fold domains"/>
    <property type="match status" value="1"/>
</dbReference>
<evidence type="ECO:0000313" key="8">
    <source>
        <dbReference type="Proteomes" id="UP000664414"/>
    </source>
</evidence>
<dbReference type="InterPro" id="IPR049056">
    <property type="entry name" value="NAD_Glu_DH_HM3"/>
</dbReference>
<dbReference type="Pfam" id="PF21078">
    <property type="entry name" value="GDH_HM3"/>
    <property type="match status" value="1"/>
</dbReference>
<evidence type="ECO:0000259" key="4">
    <source>
        <dbReference type="Pfam" id="PF21075"/>
    </source>
</evidence>
<dbReference type="Proteomes" id="UP000664414">
    <property type="component" value="Unassembled WGS sequence"/>
</dbReference>
<dbReference type="SUPFAM" id="SSF53223">
    <property type="entry name" value="Aminoacid dehydrogenase-like, N-terminal domain"/>
    <property type="match status" value="1"/>
</dbReference>
<dbReference type="InterPro" id="IPR049064">
    <property type="entry name" value="NAD_Glu_DH_ACT3"/>
</dbReference>
<dbReference type="EMBL" id="JAFKGL010000013">
    <property type="protein sequence ID" value="MBN9412809.1"/>
    <property type="molecule type" value="Genomic_DNA"/>
</dbReference>
<keyword evidence="1" id="KW-0560">Oxidoreductase</keyword>
<dbReference type="Pfam" id="PF21075">
    <property type="entry name" value="GDH_ACT1"/>
    <property type="match status" value="1"/>
</dbReference>
<dbReference type="InterPro" id="IPR049058">
    <property type="entry name" value="NAD_Glu_DH_HM2"/>
</dbReference>
<dbReference type="Pfam" id="PF05088">
    <property type="entry name" value="Bac_GDH_CD"/>
    <property type="match status" value="1"/>
</dbReference>
<dbReference type="Pfam" id="PF21074">
    <property type="entry name" value="GDH_C"/>
    <property type="match status" value="1"/>
</dbReference>
<dbReference type="GO" id="GO:0006538">
    <property type="term" value="P:L-glutamate catabolic process"/>
    <property type="evidence" value="ECO:0007669"/>
    <property type="project" value="InterPro"/>
</dbReference>
<dbReference type="Pfam" id="PF21077">
    <property type="entry name" value="GDH_ACT3"/>
    <property type="match status" value="1"/>
</dbReference>
<feature type="domain" description="NAD-glutamate dehydrogenase catalytic" evidence="2">
    <location>
        <begin position="727"/>
        <end position="1221"/>
    </location>
</feature>
<dbReference type="InterPro" id="IPR024727">
    <property type="entry name" value="NAD_Glu_DH_N_ACT1"/>
</dbReference>
<evidence type="ECO:0000313" key="7">
    <source>
        <dbReference type="EMBL" id="MBN9412809.1"/>
    </source>
</evidence>
<dbReference type="InterPro" id="IPR049059">
    <property type="entry name" value="NAD_Glu_DH_HM1"/>
</dbReference>
<sequence length="1618" mass="184901">MKKKQLNERVEAIAELVQQKVSVAVRESIKSFTQQFFATLASDDMRKIPLENLAVGVVDLWQFFQEREIGKPKIRIYYWKPDTTLSSPLAERIVIDIVNDDMSFLVDSLIQLLQKHNLKAKRIVHPVIKVKRDEEGKLTDVFHLTEEIPDAQYESVIHCEIVESIYPELVDLLVEELQGVLQDVRYATSDWQKMLDKASIAHEDVQKTCSQIYCDQQEEILNFLSWIREDHYTFLGYASYDFREGSTQGLKEIQCSEELGIMKLKTYQDLAKIFEGVDFESQTFQYILEPVPLFINKASQVSRVHRGVTMDVIGVKRFSSDGTVIGMHLFMGLFTSVAYDSSVRDIPLLRRKLEHILDYTGLVPAWHDGKSLIHILDSLPRDDFFQAGVEQLAEVGLAVLNLQERQRFALFIHQDQFNRFLSCLVYIPRERFDSELCDLIGQTLAKNLKGVLSVYKAQFGSFALARVHYTINIQGGIKENYNTEDLEEKIVKVVRSWKDDLRMTLVSAFNDYEGQKVFQRYSQAFSKGYQERFQGADVKADIELIELACHYNIPKARLYTIDGAPNHCLHLKVFNPGDPMALSDILPVLENLDLRIIKEIPFVVSPQGVTAPVWIHDFEMITRDNYAVNAEEIQTNFFNALKAIKGGLIEDDGINRLILRANITPREGLILRVLSKYLRQLQFSFSREYIEQTFLKHPDITKQLVTFFGSKFDPEIALDDQLLKQEILKKINQIQNPDEDKILRRFFNLIQAALRTNFYQKDAEGNFKTYTSIKFDCLQIDELPLPKPKFEIYIYSPRFEAIHLRGGKVARGGLRWSDRLEDYRTEILGLLKAQMVKNTVIVPVGSKGGFVLKAVSQSATREEILTEAITCYKTMIQGLLDITDNYKDGKVIPPQAVVRWDEDDPYLVVAADKGTATFSDYANEVSKAYDFWLDDAFASGGSSGYDHKKIGITARGVWESVKRHFYELDIPIEKTPFTVAGVGDMSGDVFGNGMLQFETIKLVAAFNHQHIFVDPTPDSQLSYIERKRLFELPRSTWKDYDSAFISKGGGVFERTAKIISVSPEMQRLFNFDVTEITPSDLIKAILKLNVDLLWFGGIGTFIKSSKENHQEAGDRANDGLRVNAKELRCKVIGEGANLGVTQLGRIEYATLGGRINTDAIDNSGGVNCSDHEVNIKILLNRLVLDGSLSLEARNKLLESMTEEVSKLVLRDNYKQAQAISLLEAQGPNLLDGQIRIMRTLEAKGILNRALEYLPDDAMMLEHQTLQKGLTKPEIAILLAYSKIDFYQEILKSPLLDDFVFEEDLLNYFPDSMRRDYREEILAHPLRREIVATKITNEIVNRISASFIYDTMAKLNCRLEDVYRAYIIIRNVFDLRALWRQLESLDKLIHPETLLKVMIDILHMVRRTIKWLIRNYKMEDNITASTHLFKLGTGAFLADLNHFLDDQSHLTLQQQIAFYEKLGLPQKLALEISHLQVATLSPDIILIASQTGYSIAQISTFYFMVGARLGITRLRQAIEKIKSNTSWHRLAILGLQEDLFNIQNEVVLQVLSFDDQVPKNAHLDTAILMELWTKASKDKLISLDNLLQEAFLQNSLDLANLTVITRELRNLTVELALKG</sequence>
<dbReference type="Pfam" id="PF21079">
    <property type="entry name" value="GDH_HM2"/>
    <property type="match status" value="1"/>
</dbReference>
<dbReference type="PIRSF" id="PIRSF036761">
    <property type="entry name" value="GDH_Mll4104"/>
    <property type="match status" value="1"/>
</dbReference>
<dbReference type="GO" id="GO:0004352">
    <property type="term" value="F:glutamate dehydrogenase (NAD+) activity"/>
    <property type="evidence" value="ECO:0007669"/>
    <property type="project" value="InterPro"/>
</dbReference>
<feature type="domain" description="NAD-specific glutamate dehydrogenase C-terminal" evidence="3">
    <location>
        <begin position="1267"/>
        <end position="1608"/>
    </location>
</feature>
<feature type="domain" description="NAD-glutamate dehydrogenase N-terminal ACT1" evidence="4">
    <location>
        <begin position="32"/>
        <end position="168"/>
    </location>
</feature>
<evidence type="ECO:0000259" key="6">
    <source>
        <dbReference type="Pfam" id="PF21077"/>
    </source>
</evidence>
<dbReference type="Pfam" id="PF21073">
    <property type="entry name" value="GDH_HM1"/>
    <property type="match status" value="1"/>
</dbReference>
<evidence type="ECO:0000259" key="3">
    <source>
        <dbReference type="Pfam" id="PF21074"/>
    </source>
</evidence>
<evidence type="ECO:0000259" key="5">
    <source>
        <dbReference type="Pfam" id="PF21076"/>
    </source>
</evidence>
<reference evidence="7" key="1">
    <citation type="submission" date="2021-02" db="EMBL/GenBank/DDBJ databases">
        <title>Thiocyanate and organic carbon inputs drive convergent selection for specific autotrophic Afipia and Thiobacillus strains within complex microbiomes.</title>
        <authorList>
            <person name="Huddy R.J."/>
            <person name="Sachdeva R."/>
            <person name="Kadzinga F."/>
            <person name="Kantor R.S."/>
            <person name="Harrison S.T.L."/>
            <person name="Banfield J.F."/>
        </authorList>
    </citation>
    <scope>NUCLEOTIDE SEQUENCE</scope>
    <source>
        <strain evidence="7">SCN18_10_11_15_R4_P_38_20</strain>
    </source>
</reference>
<evidence type="ECO:0000256" key="1">
    <source>
        <dbReference type="ARBA" id="ARBA00023002"/>
    </source>
</evidence>
<dbReference type="InterPro" id="IPR036291">
    <property type="entry name" value="NAD(P)-bd_dom_sf"/>
</dbReference>
<dbReference type="InterPro" id="IPR007780">
    <property type="entry name" value="NAD_Glu_DH_bac"/>
</dbReference>
<dbReference type="Pfam" id="PF21076">
    <property type="entry name" value="GDH_ACT2"/>
    <property type="match status" value="1"/>
</dbReference>
<accession>A0A8J7PSD9</accession>
<name>A0A8J7PSD9_9PROT</name>
<dbReference type="InterPro" id="IPR048381">
    <property type="entry name" value="GDH_C"/>
</dbReference>
<feature type="domain" description="NAD-glutamate dehydrogenase ACT3" evidence="6">
    <location>
        <begin position="556"/>
        <end position="632"/>
    </location>
</feature>